<dbReference type="InterPro" id="IPR000326">
    <property type="entry name" value="PAP2/HPO"/>
</dbReference>
<sequence length="180" mass="20352">MLFEGIHVFAGVSPVVDMVSVFMARYFPVVIAVFVLFFIFRRNSLKEKLFVLCFIFLSALISRGILAAVVKFFYYHPRPFETFNFTPLVYSFGNSFPSGHASILFALAFAVWFFNKKWGIWLSAGALLNGVGRIFVGVHFPADIIGGMFVALAAVFIARLLIYRFYLFPRSTESSPQKSV</sequence>
<dbReference type="Proteomes" id="UP000034727">
    <property type="component" value="Unassembled WGS sequence"/>
</dbReference>
<dbReference type="EMBL" id="LCLJ01000008">
    <property type="protein sequence ID" value="KKU15515.1"/>
    <property type="molecule type" value="Genomic_DNA"/>
</dbReference>
<dbReference type="SUPFAM" id="SSF48317">
    <property type="entry name" value="Acid phosphatase/Vanadium-dependent haloperoxidase"/>
    <property type="match status" value="1"/>
</dbReference>
<dbReference type="Gene3D" id="1.20.144.10">
    <property type="entry name" value="Phosphatidic acid phosphatase type 2/haloperoxidase"/>
    <property type="match status" value="1"/>
</dbReference>
<dbReference type="PANTHER" id="PTHR14969:SF13">
    <property type="entry name" value="AT30094P"/>
    <property type="match status" value="1"/>
</dbReference>
<feature type="transmembrane region" description="Helical" evidence="1">
    <location>
        <begin position="144"/>
        <end position="162"/>
    </location>
</feature>
<keyword evidence="1" id="KW-0812">Transmembrane</keyword>
<dbReference type="AlphaFoldDB" id="A0A0G1R3N6"/>
<dbReference type="InterPro" id="IPR036938">
    <property type="entry name" value="PAP2/HPO_sf"/>
</dbReference>
<organism evidence="3 4">
    <name type="scientific">Candidatus Jorgensenbacteria bacterium GW2011_GWA2_45_9</name>
    <dbReference type="NCBI Taxonomy" id="1618663"/>
    <lineage>
        <taxon>Bacteria</taxon>
        <taxon>Candidatus Joergenseniibacteriota</taxon>
    </lineage>
</organism>
<evidence type="ECO:0000256" key="1">
    <source>
        <dbReference type="SAM" id="Phobius"/>
    </source>
</evidence>
<keyword evidence="1" id="KW-1133">Transmembrane helix</keyword>
<reference evidence="3 4" key="1">
    <citation type="journal article" date="2015" name="Nature">
        <title>rRNA introns, odd ribosomes, and small enigmatic genomes across a large radiation of phyla.</title>
        <authorList>
            <person name="Brown C.T."/>
            <person name="Hug L.A."/>
            <person name="Thomas B.C."/>
            <person name="Sharon I."/>
            <person name="Castelle C.J."/>
            <person name="Singh A."/>
            <person name="Wilkins M.J."/>
            <person name="Williams K.H."/>
            <person name="Banfield J.F."/>
        </authorList>
    </citation>
    <scope>NUCLEOTIDE SEQUENCE [LARGE SCALE GENOMIC DNA]</scope>
</reference>
<accession>A0A0G1R3N6</accession>
<feature type="transmembrane region" description="Helical" evidence="1">
    <location>
        <begin position="20"/>
        <end position="40"/>
    </location>
</feature>
<evidence type="ECO:0000313" key="4">
    <source>
        <dbReference type="Proteomes" id="UP000034727"/>
    </source>
</evidence>
<feature type="domain" description="Phosphatidic acid phosphatase type 2/haloperoxidase" evidence="2">
    <location>
        <begin position="51"/>
        <end position="159"/>
    </location>
</feature>
<feature type="transmembrane region" description="Helical" evidence="1">
    <location>
        <begin position="49"/>
        <end position="75"/>
    </location>
</feature>
<evidence type="ECO:0000259" key="2">
    <source>
        <dbReference type="SMART" id="SM00014"/>
    </source>
</evidence>
<feature type="transmembrane region" description="Helical" evidence="1">
    <location>
        <begin position="120"/>
        <end position="138"/>
    </location>
</feature>
<dbReference type="PANTHER" id="PTHR14969">
    <property type="entry name" value="SPHINGOSINE-1-PHOSPHATE PHOSPHOHYDROLASE"/>
    <property type="match status" value="1"/>
</dbReference>
<protein>
    <recommendedName>
        <fullName evidence="2">Phosphatidic acid phosphatase type 2/haloperoxidase domain-containing protein</fullName>
    </recommendedName>
</protein>
<gene>
    <name evidence="3" type="ORF">UX22_C0008G0008</name>
</gene>
<proteinExistence type="predicted"/>
<dbReference type="SMART" id="SM00014">
    <property type="entry name" value="acidPPc"/>
    <property type="match status" value="1"/>
</dbReference>
<dbReference type="Pfam" id="PF01569">
    <property type="entry name" value="PAP2"/>
    <property type="match status" value="1"/>
</dbReference>
<comment type="caution">
    <text evidence="3">The sequence shown here is derived from an EMBL/GenBank/DDBJ whole genome shotgun (WGS) entry which is preliminary data.</text>
</comment>
<name>A0A0G1R3N6_9BACT</name>
<evidence type="ECO:0000313" key="3">
    <source>
        <dbReference type="EMBL" id="KKU15515.1"/>
    </source>
</evidence>
<keyword evidence="1" id="KW-0472">Membrane</keyword>
<feature type="transmembrane region" description="Helical" evidence="1">
    <location>
        <begin position="95"/>
        <end position="113"/>
    </location>
</feature>